<evidence type="ECO:0000313" key="1">
    <source>
        <dbReference type="EMBL" id="KAH0755716.1"/>
    </source>
</evidence>
<comment type="caution">
    <text evidence="1">The sequence shown here is derived from an EMBL/GenBank/DDBJ whole genome shotgun (WGS) entry which is preliminary data.</text>
</comment>
<protein>
    <submittedName>
        <fullName evidence="1">Uncharacterized protein</fullName>
    </submittedName>
</protein>
<dbReference type="EMBL" id="JAIVGD010000018">
    <property type="protein sequence ID" value="KAH0755716.1"/>
    <property type="molecule type" value="Genomic_DNA"/>
</dbReference>
<gene>
    <name evidence="1" type="ORF">KY290_025986</name>
</gene>
<proteinExistence type="predicted"/>
<organism evidence="1 2">
    <name type="scientific">Solanum tuberosum</name>
    <name type="common">Potato</name>
    <dbReference type="NCBI Taxonomy" id="4113"/>
    <lineage>
        <taxon>Eukaryota</taxon>
        <taxon>Viridiplantae</taxon>
        <taxon>Streptophyta</taxon>
        <taxon>Embryophyta</taxon>
        <taxon>Tracheophyta</taxon>
        <taxon>Spermatophyta</taxon>
        <taxon>Magnoliopsida</taxon>
        <taxon>eudicotyledons</taxon>
        <taxon>Gunneridae</taxon>
        <taxon>Pentapetalae</taxon>
        <taxon>asterids</taxon>
        <taxon>lamiids</taxon>
        <taxon>Solanales</taxon>
        <taxon>Solanaceae</taxon>
        <taxon>Solanoideae</taxon>
        <taxon>Solaneae</taxon>
        <taxon>Solanum</taxon>
    </lineage>
</organism>
<keyword evidence="2" id="KW-1185">Reference proteome</keyword>
<name>A0ABQ7UV51_SOLTU</name>
<evidence type="ECO:0000313" key="2">
    <source>
        <dbReference type="Proteomes" id="UP000826656"/>
    </source>
</evidence>
<accession>A0ABQ7UV51</accession>
<reference evidence="1 2" key="1">
    <citation type="journal article" date="2021" name="bioRxiv">
        <title>Chromosome-scale and haplotype-resolved genome assembly of a tetraploid potato cultivar.</title>
        <authorList>
            <person name="Sun H."/>
            <person name="Jiao W.-B."/>
            <person name="Krause K."/>
            <person name="Campoy J.A."/>
            <person name="Goel M."/>
            <person name="Folz-Donahue K."/>
            <person name="Kukat C."/>
            <person name="Huettel B."/>
            <person name="Schneeberger K."/>
        </authorList>
    </citation>
    <scope>NUCLEOTIDE SEQUENCE [LARGE SCALE GENOMIC DNA]</scope>
    <source>
        <strain evidence="1">SolTubOtavaFocal</strain>
        <tissue evidence="1">Leaves</tissue>
    </source>
</reference>
<dbReference type="Proteomes" id="UP000826656">
    <property type="component" value="Unassembled WGS sequence"/>
</dbReference>
<sequence>MVVELRNVHLEVEHQESDSVPLDLCSRVVKYFTSETYSDTNLKLRGGELKFASVDYLLWSVDSLVQNTDVVPTSSPLGLQGFH</sequence>